<feature type="transmembrane region" description="Helical" evidence="10">
    <location>
        <begin position="129"/>
        <end position="156"/>
    </location>
</feature>
<keyword evidence="3" id="KW-0813">Transport</keyword>
<dbReference type="GO" id="GO:0005886">
    <property type="term" value="C:plasma membrane"/>
    <property type="evidence" value="ECO:0007669"/>
    <property type="project" value="TreeGrafter"/>
</dbReference>
<protein>
    <recommendedName>
        <fullName evidence="14">Zinc transporter 2</fullName>
    </recommendedName>
</protein>
<evidence type="ECO:0000256" key="3">
    <source>
        <dbReference type="ARBA" id="ARBA00022448"/>
    </source>
</evidence>
<sequence length="456" mass="50370">MSDVDAKFDKTRDQDNLLLINEDSGAGYLNLEFRPQHATITDNISSDQHCHMDAERTAIDRVARRKLIVASCLCLFFMIGEATGGAIAHSLAIMTDAAHLLTDFASFLISLFALYLASRPATKRMSFGWYRAEVVGALISVLMIWLVTGILVYLAVMRIVHEEYEINGKVMLITAAVGVGVNLIMAFTLHQHGHTHGGSGHSHSTSSPGHSHGVLSKVKKFFSSKRLDRVRGSSSSTNICEAGEFRNGIKRSYTEERPRDEEVHQHTLKTMEEAGVSGPGDVFAGDADGNEGPTERENINVRAAFIHVIGDFLQSVGVMVAAFVIYFKPEYKIADPICTFIFSVLVLLTTVSILKDAMNILMEGTPKGIHFAEVRQALYDIPGVVEVHNLRLWSLTTTKSAVSVHLAISDLALTQDILNQANKLLRRRFFVQEVTIQMEQYVAAMADCLKCQELNE</sequence>
<keyword evidence="4 10" id="KW-0812">Transmembrane</keyword>
<dbReference type="NCBIfam" id="TIGR01297">
    <property type="entry name" value="CDF"/>
    <property type="match status" value="1"/>
</dbReference>
<evidence type="ECO:0000256" key="1">
    <source>
        <dbReference type="ARBA" id="ARBA00004141"/>
    </source>
</evidence>
<dbReference type="InterPro" id="IPR027470">
    <property type="entry name" value="Cation_efflux_CTD"/>
</dbReference>
<gene>
    <name evidence="13" type="ORF">TR124422</name>
</gene>
<feature type="transmembrane region" description="Helical" evidence="10">
    <location>
        <begin position="67"/>
        <end position="91"/>
    </location>
</feature>
<dbReference type="EMBL" id="GEEE01016767">
    <property type="protein sequence ID" value="JAP46458.1"/>
    <property type="molecule type" value="Transcribed_RNA"/>
</dbReference>
<feature type="transmembrane region" description="Helical" evidence="10">
    <location>
        <begin position="97"/>
        <end position="117"/>
    </location>
</feature>
<comment type="similarity">
    <text evidence="2">Belongs to the cation diffusion facilitator (CDF) transporter (TC 2.A.4) family. SLC30A subfamily.</text>
</comment>
<dbReference type="GO" id="GO:0005385">
    <property type="term" value="F:zinc ion transmembrane transporter activity"/>
    <property type="evidence" value="ECO:0007669"/>
    <property type="project" value="TreeGrafter"/>
</dbReference>
<keyword evidence="6 10" id="KW-1133">Transmembrane helix</keyword>
<dbReference type="InterPro" id="IPR050681">
    <property type="entry name" value="CDF/SLC30A"/>
</dbReference>
<dbReference type="SUPFAM" id="SSF161111">
    <property type="entry name" value="Cation efflux protein transmembrane domain-like"/>
    <property type="match status" value="1"/>
</dbReference>
<dbReference type="Pfam" id="PF16916">
    <property type="entry name" value="ZT_dimer"/>
    <property type="match status" value="1"/>
</dbReference>
<keyword evidence="8 10" id="KW-0472">Membrane</keyword>
<name>A0A0X3P3Q6_SCHSO</name>
<evidence type="ECO:0000313" key="13">
    <source>
        <dbReference type="EMBL" id="JAP46458.1"/>
    </source>
</evidence>
<feature type="transmembrane region" description="Helical" evidence="10">
    <location>
        <begin position="168"/>
        <end position="189"/>
    </location>
</feature>
<evidence type="ECO:0000256" key="10">
    <source>
        <dbReference type="SAM" id="Phobius"/>
    </source>
</evidence>
<dbReference type="SUPFAM" id="SSF160240">
    <property type="entry name" value="Cation efflux protein cytoplasmic domain-like"/>
    <property type="match status" value="1"/>
</dbReference>
<feature type="region of interest" description="Disordered" evidence="9">
    <location>
        <begin position="194"/>
        <end position="213"/>
    </location>
</feature>
<feature type="domain" description="Cation efflux protein transmembrane" evidence="11">
    <location>
        <begin position="67"/>
        <end position="362"/>
    </location>
</feature>
<dbReference type="PANTHER" id="PTHR11562:SF17">
    <property type="entry name" value="RE54080P-RELATED"/>
    <property type="match status" value="1"/>
</dbReference>
<keyword evidence="5" id="KW-0864">Zinc transport</keyword>
<proteinExistence type="inferred from homology"/>
<feature type="compositionally biased region" description="Low complexity" evidence="9">
    <location>
        <begin position="201"/>
        <end position="213"/>
    </location>
</feature>
<feature type="transmembrane region" description="Helical" evidence="10">
    <location>
        <begin position="333"/>
        <end position="354"/>
    </location>
</feature>
<dbReference type="InterPro" id="IPR036837">
    <property type="entry name" value="Cation_efflux_CTD_sf"/>
</dbReference>
<dbReference type="InterPro" id="IPR058533">
    <property type="entry name" value="Cation_efflux_TM"/>
</dbReference>
<evidence type="ECO:0000256" key="7">
    <source>
        <dbReference type="ARBA" id="ARBA00023065"/>
    </source>
</evidence>
<keyword evidence="7" id="KW-0406">Ion transport</keyword>
<dbReference type="AlphaFoldDB" id="A0A0X3P3Q6"/>
<evidence type="ECO:0000256" key="6">
    <source>
        <dbReference type="ARBA" id="ARBA00022989"/>
    </source>
</evidence>
<dbReference type="InterPro" id="IPR002524">
    <property type="entry name" value="Cation_efflux"/>
</dbReference>
<dbReference type="GO" id="GO:0010043">
    <property type="term" value="P:response to zinc ion"/>
    <property type="evidence" value="ECO:0007669"/>
    <property type="project" value="TreeGrafter"/>
</dbReference>
<evidence type="ECO:0000256" key="4">
    <source>
        <dbReference type="ARBA" id="ARBA00022692"/>
    </source>
</evidence>
<organism evidence="13">
    <name type="scientific">Schistocephalus solidus</name>
    <name type="common">Tapeworm</name>
    <dbReference type="NCBI Taxonomy" id="70667"/>
    <lineage>
        <taxon>Eukaryota</taxon>
        <taxon>Metazoa</taxon>
        <taxon>Spiralia</taxon>
        <taxon>Lophotrochozoa</taxon>
        <taxon>Platyhelminthes</taxon>
        <taxon>Cestoda</taxon>
        <taxon>Eucestoda</taxon>
        <taxon>Diphyllobothriidea</taxon>
        <taxon>Diphyllobothriidae</taxon>
        <taxon>Schistocephalus</taxon>
    </lineage>
</organism>
<evidence type="ECO:0000256" key="9">
    <source>
        <dbReference type="SAM" id="MobiDB-lite"/>
    </source>
</evidence>
<keyword evidence="5" id="KW-0862">Zinc</keyword>
<evidence type="ECO:0000259" key="12">
    <source>
        <dbReference type="Pfam" id="PF16916"/>
    </source>
</evidence>
<dbReference type="Gene3D" id="1.20.1510.10">
    <property type="entry name" value="Cation efflux protein transmembrane domain"/>
    <property type="match status" value="1"/>
</dbReference>
<reference evidence="13" key="1">
    <citation type="submission" date="2016-01" db="EMBL/GenBank/DDBJ databases">
        <title>Reference transcriptome for the parasite Schistocephalus solidus: insights into the molecular evolution of parasitism.</title>
        <authorList>
            <person name="Hebert F.O."/>
            <person name="Grambauer S."/>
            <person name="Barber I."/>
            <person name="Landry C.R."/>
            <person name="Aubin-Horth N."/>
        </authorList>
    </citation>
    <scope>NUCLEOTIDE SEQUENCE</scope>
</reference>
<dbReference type="Pfam" id="PF01545">
    <property type="entry name" value="Cation_efflux"/>
    <property type="match status" value="1"/>
</dbReference>
<feature type="transmembrane region" description="Helical" evidence="10">
    <location>
        <begin position="304"/>
        <end position="327"/>
    </location>
</feature>
<evidence type="ECO:0000256" key="5">
    <source>
        <dbReference type="ARBA" id="ARBA00022906"/>
    </source>
</evidence>
<evidence type="ECO:0008006" key="14">
    <source>
        <dbReference type="Google" id="ProtNLM"/>
    </source>
</evidence>
<comment type="subcellular location">
    <subcellularLocation>
        <location evidence="1">Membrane</location>
        <topology evidence="1">Multi-pass membrane protein</topology>
    </subcellularLocation>
</comment>
<evidence type="ECO:0000256" key="2">
    <source>
        <dbReference type="ARBA" id="ARBA00008873"/>
    </source>
</evidence>
<feature type="domain" description="Cation efflux protein cytoplasmic" evidence="12">
    <location>
        <begin position="366"/>
        <end position="441"/>
    </location>
</feature>
<accession>A0A0X3P3Q6</accession>
<dbReference type="InterPro" id="IPR027469">
    <property type="entry name" value="Cation_efflux_TMD_sf"/>
</dbReference>
<evidence type="ECO:0000256" key="8">
    <source>
        <dbReference type="ARBA" id="ARBA00023136"/>
    </source>
</evidence>
<evidence type="ECO:0000259" key="11">
    <source>
        <dbReference type="Pfam" id="PF01545"/>
    </source>
</evidence>
<dbReference type="PANTHER" id="PTHR11562">
    <property type="entry name" value="CATION EFFLUX PROTEIN/ ZINC TRANSPORTER"/>
    <property type="match status" value="1"/>
</dbReference>